<feature type="transmembrane region" description="Helical" evidence="1">
    <location>
        <begin position="118"/>
        <end position="142"/>
    </location>
</feature>
<gene>
    <name evidence="3" type="ORF">B4N89_22485</name>
</gene>
<proteinExistence type="predicted"/>
<dbReference type="EMBL" id="MWQN01000001">
    <property type="protein sequence ID" value="OPC83336.1"/>
    <property type="molecule type" value="Genomic_DNA"/>
</dbReference>
<name>A0A1T3P2L6_9ACTN</name>
<dbReference type="STRING" id="159449.B4N89_22485"/>
<protein>
    <recommendedName>
        <fullName evidence="5">DUF2752 domain-containing protein</fullName>
    </recommendedName>
</protein>
<feature type="chain" id="PRO_5039078378" description="DUF2752 domain-containing protein" evidence="2">
    <location>
        <begin position="30"/>
        <end position="143"/>
    </location>
</feature>
<evidence type="ECO:0000256" key="2">
    <source>
        <dbReference type="SAM" id="SignalP"/>
    </source>
</evidence>
<feature type="signal peptide" evidence="2">
    <location>
        <begin position="1"/>
        <end position="29"/>
    </location>
</feature>
<keyword evidence="1" id="KW-0472">Membrane</keyword>
<dbReference type="Proteomes" id="UP000190037">
    <property type="component" value="Unassembled WGS sequence"/>
</dbReference>
<dbReference type="OrthoDB" id="5966662at2"/>
<reference evidence="3 4" key="1">
    <citation type="submission" date="2017-03" db="EMBL/GenBank/DDBJ databases">
        <title>Draft genome sequence of Streptomyces scabrisporus NF3, endophyte isolated from Amphipterygium adstringens.</title>
        <authorList>
            <person name="Vazquez M."/>
            <person name="Ceapa C.D."/>
            <person name="Rodriguez Luna D."/>
            <person name="Sanchez Esquivel S."/>
        </authorList>
    </citation>
    <scope>NUCLEOTIDE SEQUENCE [LARGE SCALE GENOMIC DNA]</scope>
    <source>
        <strain evidence="3 4">NF3</strain>
    </source>
</reference>
<dbReference type="AlphaFoldDB" id="A0A1T3P2L6"/>
<evidence type="ECO:0000313" key="3">
    <source>
        <dbReference type="EMBL" id="OPC83336.1"/>
    </source>
</evidence>
<keyword evidence="1" id="KW-0812">Transmembrane</keyword>
<dbReference type="InterPro" id="IPR021215">
    <property type="entry name" value="DUF2752"/>
</dbReference>
<evidence type="ECO:0008006" key="5">
    <source>
        <dbReference type="Google" id="ProtNLM"/>
    </source>
</evidence>
<feature type="transmembrane region" description="Helical" evidence="1">
    <location>
        <begin position="79"/>
        <end position="98"/>
    </location>
</feature>
<sequence length="143" mass="15391">MSMPARPAPSTGFRLRNLALPATSLAVLAAATTYVGLVDPRESGHYPSCPYLVITGLPCPGCGGLRCVHALTHLDLPAALGYNALAVALFPLIGWLWLRWAVRTGRGEPRRTLADPRWLRALLAVVLVFWIVRDLPFGAALAP</sequence>
<organism evidence="3 4">
    <name type="scientific">Embleya scabrispora</name>
    <dbReference type="NCBI Taxonomy" id="159449"/>
    <lineage>
        <taxon>Bacteria</taxon>
        <taxon>Bacillati</taxon>
        <taxon>Actinomycetota</taxon>
        <taxon>Actinomycetes</taxon>
        <taxon>Kitasatosporales</taxon>
        <taxon>Streptomycetaceae</taxon>
        <taxon>Embleya</taxon>
    </lineage>
</organism>
<keyword evidence="4" id="KW-1185">Reference proteome</keyword>
<keyword evidence="1" id="KW-1133">Transmembrane helix</keyword>
<evidence type="ECO:0000256" key="1">
    <source>
        <dbReference type="SAM" id="Phobius"/>
    </source>
</evidence>
<dbReference type="Pfam" id="PF10825">
    <property type="entry name" value="DUF2752"/>
    <property type="match status" value="1"/>
</dbReference>
<keyword evidence="2" id="KW-0732">Signal</keyword>
<accession>A0A1T3P2L6</accession>
<evidence type="ECO:0000313" key="4">
    <source>
        <dbReference type="Proteomes" id="UP000190037"/>
    </source>
</evidence>
<comment type="caution">
    <text evidence="3">The sequence shown here is derived from an EMBL/GenBank/DDBJ whole genome shotgun (WGS) entry which is preliminary data.</text>
</comment>